<evidence type="ECO:0000256" key="1">
    <source>
        <dbReference type="SAM" id="Phobius"/>
    </source>
</evidence>
<evidence type="ECO:0000259" key="2">
    <source>
        <dbReference type="Pfam" id="PF13273"/>
    </source>
</evidence>
<organism evidence="3 4">
    <name type="scientific">Natranaerovirga hydrolytica</name>
    <dbReference type="NCBI Taxonomy" id="680378"/>
    <lineage>
        <taxon>Bacteria</taxon>
        <taxon>Bacillati</taxon>
        <taxon>Bacillota</taxon>
        <taxon>Clostridia</taxon>
        <taxon>Lachnospirales</taxon>
        <taxon>Natranaerovirgaceae</taxon>
        <taxon>Natranaerovirga</taxon>
    </lineage>
</organism>
<accession>A0A4R1MMD6</accession>
<dbReference type="AlphaFoldDB" id="A0A4R1MMD6"/>
<reference evidence="3 4" key="1">
    <citation type="submission" date="2019-03" db="EMBL/GenBank/DDBJ databases">
        <title>Genomic Encyclopedia of Type Strains, Phase IV (KMG-IV): sequencing the most valuable type-strain genomes for metagenomic binning, comparative biology and taxonomic classification.</title>
        <authorList>
            <person name="Goeker M."/>
        </authorList>
    </citation>
    <scope>NUCLEOTIDE SEQUENCE [LARGE SCALE GENOMIC DNA]</scope>
    <source>
        <strain evidence="3 4">DSM 24176</strain>
    </source>
</reference>
<dbReference type="Pfam" id="PF13273">
    <property type="entry name" value="DUF4064"/>
    <property type="match status" value="1"/>
</dbReference>
<sequence>MDNKISRTPEFVLGIVGSIFNGIWAAYIIIISVIFTTVGNAVYYGAGNILGGVAIILGLLLTATTVAGIIATVKVKSNINLAGWIFIASAIIILLVVGMSGIIVTALYLTAGLMSILRKDPQE</sequence>
<comment type="caution">
    <text evidence="3">The sequence shown here is derived from an EMBL/GenBank/DDBJ whole genome shotgun (WGS) entry which is preliminary data.</text>
</comment>
<keyword evidence="4" id="KW-1185">Reference proteome</keyword>
<proteinExistence type="predicted"/>
<evidence type="ECO:0000313" key="4">
    <source>
        <dbReference type="Proteomes" id="UP000294545"/>
    </source>
</evidence>
<gene>
    <name evidence="3" type="ORF">EDC19_1451</name>
</gene>
<feature type="transmembrane region" description="Helical" evidence="1">
    <location>
        <begin position="12"/>
        <end position="35"/>
    </location>
</feature>
<evidence type="ECO:0000313" key="3">
    <source>
        <dbReference type="EMBL" id="TCK93260.1"/>
    </source>
</evidence>
<dbReference type="Proteomes" id="UP000294545">
    <property type="component" value="Unassembled WGS sequence"/>
</dbReference>
<keyword evidence="1" id="KW-1133">Transmembrane helix</keyword>
<protein>
    <submittedName>
        <fullName evidence="3">Uncharacterized protein DUF4064</fullName>
    </submittedName>
</protein>
<dbReference type="InterPro" id="IPR025273">
    <property type="entry name" value="DUF4064"/>
</dbReference>
<name>A0A4R1MMD6_9FIRM</name>
<dbReference type="EMBL" id="SMGQ01000012">
    <property type="protein sequence ID" value="TCK93260.1"/>
    <property type="molecule type" value="Genomic_DNA"/>
</dbReference>
<keyword evidence="1" id="KW-0812">Transmembrane</keyword>
<feature type="transmembrane region" description="Helical" evidence="1">
    <location>
        <begin position="83"/>
        <end position="109"/>
    </location>
</feature>
<feature type="transmembrane region" description="Helical" evidence="1">
    <location>
        <begin position="41"/>
        <end position="71"/>
    </location>
</feature>
<dbReference type="RefSeq" id="WP_132282173.1">
    <property type="nucleotide sequence ID" value="NZ_SMGQ01000012.1"/>
</dbReference>
<keyword evidence="1" id="KW-0472">Membrane</keyword>
<feature type="domain" description="DUF4064" evidence="2">
    <location>
        <begin position="6"/>
        <end position="94"/>
    </location>
</feature>